<keyword evidence="2" id="KW-1185">Reference proteome</keyword>
<dbReference type="Proteomes" id="UP001648503">
    <property type="component" value="Unassembled WGS sequence"/>
</dbReference>
<proteinExistence type="predicted"/>
<evidence type="ECO:0000313" key="1">
    <source>
        <dbReference type="EMBL" id="KAH6595820.1"/>
    </source>
</evidence>
<comment type="caution">
    <text evidence="1">The sequence shown here is derived from an EMBL/GenBank/DDBJ whole genome shotgun (WGS) entry which is preliminary data.</text>
</comment>
<sequence>MTLFEKASGIVLVKQQQLEDAKERLGVAKVQVLVLTENQRQIEEHNAENTQDLMTVSTGCYYNKRVLDQQVKEACEEAEGASGSSQSIDDGSSKLDEVIQRVGDPKNTPNREFRAYLGEPPREPEVAKVSMQFYCDYLTGLRNSLGE</sequence>
<reference evidence="1 2" key="1">
    <citation type="submission" date="2021-02" db="EMBL/GenBank/DDBJ databases">
        <title>Variation within the Batrachochytrium salamandrivorans European outbreak.</title>
        <authorList>
            <person name="Kelly M."/>
            <person name="Pasmans F."/>
            <person name="Shea T.P."/>
            <person name="Munoz J.F."/>
            <person name="Carranza S."/>
            <person name="Cuomo C.A."/>
            <person name="Martel A."/>
        </authorList>
    </citation>
    <scope>NUCLEOTIDE SEQUENCE [LARGE SCALE GENOMIC DNA]</scope>
    <source>
        <strain evidence="1 2">AMFP18/2</strain>
    </source>
</reference>
<protein>
    <submittedName>
        <fullName evidence="1">Uncharacterized protein</fullName>
    </submittedName>
</protein>
<gene>
    <name evidence="1" type="ORF">BASA50_005547</name>
</gene>
<organism evidence="1 2">
    <name type="scientific">Batrachochytrium salamandrivorans</name>
    <dbReference type="NCBI Taxonomy" id="1357716"/>
    <lineage>
        <taxon>Eukaryota</taxon>
        <taxon>Fungi</taxon>
        <taxon>Fungi incertae sedis</taxon>
        <taxon>Chytridiomycota</taxon>
        <taxon>Chytridiomycota incertae sedis</taxon>
        <taxon>Chytridiomycetes</taxon>
        <taxon>Rhizophydiales</taxon>
        <taxon>Rhizophydiales incertae sedis</taxon>
        <taxon>Batrachochytrium</taxon>
    </lineage>
</organism>
<accession>A0ABQ8FFF0</accession>
<name>A0ABQ8FFF0_9FUNG</name>
<evidence type="ECO:0000313" key="2">
    <source>
        <dbReference type="Proteomes" id="UP001648503"/>
    </source>
</evidence>
<dbReference type="EMBL" id="JAFCIX010000271">
    <property type="protein sequence ID" value="KAH6595820.1"/>
    <property type="molecule type" value="Genomic_DNA"/>
</dbReference>